<sequence length="194" mass="22661">MSKFSLDNHVEKVEKPIPIWAQSSPTTRKLYLCVVRHGEKIEELIKNTPKKEVADIPIKARKIVASAVTEEFRLDRSNISERKVPKLVEYIKTENNRLNQLWKNACVGIGSGKRPKRDELEESLASKERELKEQRQKNLHDYFNESVKSEVLNSQRDLANQLNEVRNLYKLEQEKSNNQDLTIKQLIRELNTPK</sequence>
<proteinExistence type="predicted"/>
<dbReference type="Proteomes" id="UP000649232">
    <property type="component" value="Unassembled WGS sequence"/>
</dbReference>
<organism evidence="2 3">
    <name type="scientific">Paraglaciecola chathamensis</name>
    <dbReference type="NCBI Taxonomy" id="368405"/>
    <lineage>
        <taxon>Bacteria</taxon>
        <taxon>Pseudomonadati</taxon>
        <taxon>Pseudomonadota</taxon>
        <taxon>Gammaproteobacteria</taxon>
        <taxon>Alteromonadales</taxon>
        <taxon>Alteromonadaceae</taxon>
        <taxon>Paraglaciecola</taxon>
    </lineage>
</organism>
<dbReference type="RefSeq" id="WP_198823714.1">
    <property type="nucleotide sequence ID" value="NZ_JAEILT010000004.1"/>
</dbReference>
<keyword evidence="1" id="KW-0175">Coiled coil</keyword>
<evidence type="ECO:0000313" key="3">
    <source>
        <dbReference type="Proteomes" id="UP000649232"/>
    </source>
</evidence>
<name>A0ABS0WAR4_9ALTE</name>
<evidence type="ECO:0000256" key="1">
    <source>
        <dbReference type="SAM" id="Coils"/>
    </source>
</evidence>
<reference evidence="2 3" key="1">
    <citation type="submission" date="2020-12" db="EMBL/GenBank/DDBJ databases">
        <title>Draft genome sequences of nine environmental bacterial isolates colonizing plastic.</title>
        <authorList>
            <person name="Borre I."/>
            <person name="Sonnenschein E.C."/>
        </authorList>
    </citation>
    <scope>NUCLEOTIDE SEQUENCE [LARGE SCALE GENOMIC DNA]</scope>
    <source>
        <strain evidence="2 3">IB30</strain>
    </source>
</reference>
<evidence type="ECO:0000313" key="2">
    <source>
        <dbReference type="EMBL" id="MBJ2135554.1"/>
    </source>
</evidence>
<feature type="coiled-coil region" evidence="1">
    <location>
        <begin position="117"/>
        <end position="175"/>
    </location>
</feature>
<gene>
    <name evidence="2" type="ORF">JEU11_03730</name>
</gene>
<dbReference type="EMBL" id="JAEILT010000004">
    <property type="protein sequence ID" value="MBJ2135554.1"/>
    <property type="molecule type" value="Genomic_DNA"/>
</dbReference>
<protein>
    <submittedName>
        <fullName evidence="2">Uncharacterized protein</fullName>
    </submittedName>
</protein>
<comment type="caution">
    <text evidence="2">The sequence shown here is derived from an EMBL/GenBank/DDBJ whole genome shotgun (WGS) entry which is preliminary data.</text>
</comment>
<accession>A0ABS0WAR4</accession>